<name>A0A7R8GZA9_LEPSM</name>
<comment type="caution">
    <text evidence="2">Lacks conserved residue(s) required for the propagation of feature annotation.</text>
</comment>
<dbReference type="SUPFAM" id="SSF49854">
    <property type="entry name" value="Spermadhesin, CUB domain"/>
    <property type="match status" value="1"/>
</dbReference>
<keyword evidence="1" id="KW-1015">Disulfide bond</keyword>
<proteinExistence type="predicted"/>
<dbReference type="InterPro" id="IPR000859">
    <property type="entry name" value="CUB_dom"/>
</dbReference>
<keyword evidence="4" id="KW-1185">Reference proteome</keyword>
<gene>
    <name evidence="3" type="ORF">LSAA_2153</name>
</gene>
<sequence>MEPIDTDVAGMLEDNKLMRAIKEDPKSIEEILSRKRRDDEDSKEEEVDCSWNIKTEESLYLLVTFHNLSAPFTVDCEGAYIEVERENNGFDARWCGNRVLQGGTSPHVIFAKSEVRITVFDDGNGGKTFPTGFSADVEVIDLFDGEHQHVRSEAYSNVKKLVG</sequence>
<dbReference type="Proteomes" id="UP000675881">
    <property type="component" value="Chromosome 1"/>
</dbReference>
<organism evidence="3 4">
    <name type="scientific">Lepeophtheirus salmonis</name>
    <name type="common">Salmon louse</name>
    <name type="synonym">Caligus salmonis</name>
    <dbReference type="NCBI Taxonomy" id="72036"/>
    <lineage>
        <taxon>Eukaryota</taxon>
        <taxon>Metazoa</taxon>
        <taxon>Ecdysozoa</taxon>
        <taxon>Arthropoda</taxon>
        <taxon>Crustacea</taxon>
        <taxon>Multicrustacea</taxon>
        <taxon>Hexanauplia</taxon>
        <taxon>Copepoda</taxon>
        <taxon>Siphonostomatoida</taxon>
        <taxon>Caligidae</taxon>
        <taxon>Lepeophtheirus</taxon>
    </lineage>
</organism>
<dbReference type="InterPro" id="IPR035914">
    <property type="entry name" value="Sperma_CUB_dom_sf"/>
</dbReference>
<evidence type="ECO:0000256" key="2">
    <source>
        <dbReference type="PROSITE-ProRule" id="PRU00059"/>
    </source>
</evidence>
<protein>
    <submittedName>
        <fullName evidence="3">(salmon louse) hypothetical protein</fullName>
    </submittedName>
</protein>
<dbReference type="EMBL" id="HG994580">
    <property type="protein sequence ID" value="CAF2750963.1"/>
    <property type="molecule type" value="Genomic_DNA"/>
</dbReference>
<dbReference type="OrthoDB" id="6381944at2759"/>
<evidence type="ECO:0000313" key="3">
    <source>
        <dbReference type="EMBL" id="CAF2750963.1"/>
    </source>
</evidence>
<dbReference type="PROSITE" id="PS01180">
    <property type="entry name" value="CUB"/>
    <property type="match status" value="1"/>
</dbReference>
<evidence type="ECO:0000313" key="4">
    <source>
        <dbReference type="Proteomes" id="UP000675881"/>
    </source>
</evidence>
<evidence type="ECO:0000256" key="1">
    <source>
        <dbReference type="ARBA" id="ARBA00023157"/>
    </source>
</evidence>
<reference evidence="3" key="1">
    <citation type="submission" date="2021-02" db="EMBL/GenBank/DDBJ databases">
        <authorList>
            <person name="Bekaert M."/>
        </authorList>
    </citation>
    <scope>NUCLEOTIDE SEQUENCE</scope>
    <source>
        <strain evidence="3">IoA-00</strain>
    </source>
</reference>
<dbReference type="Gene3D" id="2.60.120.290">
    <property type="entry name" value="Spermadhesin, CUB domain"/>
    <property type="match status" value="1"/>
</dbReference>
<accession>A0A7R8GZA9</accession>
<dbReference type="AlphaFoldDB" id="A0A7R8GZA9"/>